<sequence length="98" mass="10960">MQWLLVTSLVVLMQYNVCKETPTYQVSGIQLVDLLRGFQPKEGMLSLTKVTGDPSSLPDGIYFKPEDEGLTGDSKYLTYKAQEKKGNFGQKTGVSHER</sequence>
<evidence type="ECO:0000313" key="2">
    <source>
        <dbReference type="Proteomes" id="UP001231649"/>
    </source>
</evidence>
<dbReference type="EMBL" id="CM056778">
    <property type="protein sequence ID" value="KAJ8736548.1"/>
    <property type="molecule type" value="Genomic_DNA"/>
</dbReference>
<dbReference type="Proteomes" id="UP001231649">
    <property type="component" value="Chromosome 2"/>
</dbReference>
<evidence type="ECO:0000313" key="1">
    <source>
        <dbReference type="EMBL" id="KAJ8736548.1"/>
    </source>
</evidence>
<gene>
    <name evidence="1" type="ORF">PYW08_007204</name>
</gene>
<organism evidence="1 2">
    <name type="scientific">Mythimna loreyi</name>
    <dbReference type="NCBI Taxonomy" id="667449"/>
    <lineage>
        <taxon>Eukaryota</taxon>
        <taxon>Metazoa</taxon>
        <taxon>Ecdysozoa</taxon>
        <taxon>Arthropoda</taxon>
        <taxon>Hexapoda</taxon>
        <taxon>Insecta</taxon>
        <taxon>Pterygota</taxon>
        <taxon>Neoptera</taxon>
        <taxon>Endopterygota</taxon>
        <taxon>Lepidoptera</taxon>
        <taxon>Glossata</taxon>
        <taxon>Ditrysia</taxon>
        <taxon>Noctuoidea</taxon>
        <taxon>Noctuidae</taxon>
        <taxon>Noctuinae</taxon>
        <taxon>Hadenini</taxon>
        <taxon>Mythimna</taxon>
    </lineage>
</organism>
<comment type="caution">
    <text evidence="1">The sequence shown here is derived from an EMBL/GenBank/DDBJ whole genome shotgun (WGS) entry which is preliminary data.</text>
</comment>
<reference evidence="1" key="1">
    <citation type="submission" date="2023-03" db="EMBL/GenBank/DDBJ databases">
        <title>Chromosome-level genomes of two armyworms, Mythimna separata and Mythimna loreyi, provide insights into the biosynthesis and reception of sex pheromones.</title>
        <authorList>
            <person name="Zhao H."/>
        </authorList>
    </citation>
    <scope>NUCLEOTIDE SEQUENCE</scope>
    <source>
        <strain evidence="1">BeijingLab</strain>
    </source>
</reference>
<protein>
    <submittedName>
        <fullName evidence="1">Uncharacterized protein</fullName>
    </submittedName>
</protein>
<accession>A0ACC2RB72</accession>
<keyword evidence="2" id="KW-1185">Reference proteome</keyword>
<name>A0ACC2RB72_9NEOP</name>
<proteinExistence type="predicted"/>